<accession>A0A915C0Y6</accession>
<keyword evidence="1" id="KW-1185">Reference proteome</keyword>
<evidence type="ECO:0000313" key="2">
    <source>
        <dbReference type="WBParaSite" id="PgR074X_g004_t01"/>
    </source>
</evidence>
<proteinExistence type="predicted"/>
<sequence>MRRRHFYATKGFQLLTPLFVMFDNLDVFLRYLLPTTSAIIPHHGAGT</sequence>
<reference evidence="2" key="1">
    <citation type="submission" date="2022-11" db="UniProtKB">
        <authorList>
            <consortium name="WormBaseParasite"/>
        </authorList>
    </citation>
    <scope>IDENTIFICATION</scope>
</reference>
<organism evidence="1 2">
    <name type="scientific">Parascaris univalens</name>
    <name type="common">Nematode worm</name>
    <dbReference type="NCBI Taxonomy" id="6257"/>
    <lineage>
        <taxon>Eukaryota</taxon>
        <taxon>Metazoa</taxon>
        <taxon>Ecdysozoa</taxon>
        <taxon>Nematoda</taxon>
        <taxon>Chromadorea</taxon>
        <taxon>Rhabditida</taxon>
        <taxon>Spirurina</taxon>
        <taxon>Ascaridomorpha</taxon>
        <taxon>Ascaridoidea</taxon>
        <taxon>Ascarididae</taxon>
        <taxon>Parascaris</taxon>
    </lineage>
</organism>
<dbReference type="Proteomes" id="UP000887569">
    <property type="component" value="Unplaced"/>
</dbReference>
<protein>
    <submittedName>
        <fullName evidence="2">G-protein coupled receptors family 1 profile domain-containing protein</fullName>
    </submittedName>
</protein>
<dbReference type="WBParaSite" id="PgR074X_g004_t01">
    <property type="protein sequence ID" value="PgR074X_g004_t01"/>
    <property type="gene ID" value="PgR074X_g004"/>
</dbReference>
<name>A0A915C0Y6_PARUN</name>
<evidence type="ECO:0000313" key="1">
    <source>
        <dbReference type="Proteomes" id="UP000887569"/>
    </source>
</evidence>
<dbReference type="AlphaFoldDB" id="A0A915C0Y6"/>